<dbReference type="EMBL" id="JAIVEX010000015">
    <property type="protein sequence ID" value="MDB0524634.1"/>
    <property type="molecule type" value="Genomic_DNA"/>
</dbReference>
<reference evidence="3" key="1">
    <citation type="submission" date="2021-09" db="EMBL/GenBank/DDBJ databases">
        <title>Genomic analysis of Ralstonia spp.</title>
        <authorList>
            <person name="Aburjaile F."/>
            <person name="Ariute J.C."/>
            <person name="Pais A.K.L."/>
            <person name="Albuquerque G.M.R."/>
            <person name="Silva A.M.F."/>
            <person name="Brenig B."/>
            <person name="Azevedo V."/>
            <person name="Matiuzzi M."/>
            <person name="Ramos R."/>
            <person name="Goes-Neto A."/>
            <person name="Soares S."/>
            <person name="Iseppon A.M.B."/>
            <person name="Souza E."/>
            <person name="Gama M."/>
        </authorList>
    </citation>
    <scope>NUCLEOTIDE SEQUENCE</scope>
    <source>
        <strain evidence="3">B4</strain>
    </source>
</reference>
<dbReference type="AlphaFoldDB" id="A0A7X0UJB4"/>
<evidence type="ECO:0000256" key="1">
    <source>
        <dbReference type="ARBA" id="ARBA00022737"/>
    </source>
</evidence>
<proteinExistence type="predicted"/>
<dbReference type="InterPro" id="IPR051012">
    <property type="entry name" value="CellSynth/LPSAsmb/PSIAsmb"/>
</dbReference>
<dbReference type="PANTHER" id="PTHR45586:SF1">
    <property type="entry name" value="LIPOPOLYSACCHARIDE ASSEMBLY PROTEIN B"/>
    <property type="match status" value="1"/>
</dbReference>
<dbReference type="Pfam" id="PF13432">
    <property type="entry name" value="TPR_16"/>
    <property type="match status" value="1"/>
</dbReference>
<organism evidence="3 4">
    <name type="scientific">Ralstonia solanacearum</name>
    <name type="common">Pseudomonas solanacearum</name>
    <dbReference type="NCBI Taxonomy" id="305"/>
    <lineage>
        <taxon>Bacteria</taxon>
        <taxon>Pseudomonadati</taxon>
        <taxon>Pseudomonadota</taxon>
        <taxon>Betaproteobacteria</taxon>
        <taxon>Burkholderiales</taxon>
        <taxon>Burkholderiaceae</taxon>
        <taxon>Ralstonia</taxon>
        <taxon>Ralstonia solanacearum species complex</taxon>
    </lineage>
</organism>
<dbReference type="SMART" id="SM00028">
    <property type="entry name" value="TPR"/>
    <property type="match status" value="4"/>
</dbReference>
<dbReference type="SUPFAM" id="SSF48452">
    <property type="entry name" value="TPR-like"/>
    <property type="match status" value="1"/>
</dbReference>
<evidence type="ECO:0000313" key="3">
    <source>
        <dbReference type="EMBL" id="MDB0524634.1"/>
    </source>
</evidence>
<gene>
    <name evidence="3" type="ORF">LBW55_23775</name>
</gene>
<dbReference type="RefSeq" id="WP_184849885.1">
    <property type="nucleotide sequence ID" value="NZ_JABZEH010000001.1"/>
</dbReference>
<comment type="caution">
    <text evidence="3">The sequence shown here is derived from an EMBL/GenBank/DDBJ whole genome shotgun (WGS) entry which is preliminary data.</text>
</comment>
<protein>
    <submittedName>
        <fullName evidence="3">Tetratricopeptide repeat protein</fullName>
    </submittedName>
</protein>
<evidence type="ECO:0000256" key="2">
    <source>
        <dbReference type="ARBA" id="ARBA00022803"/>
    </source>
</evidence>
<dbReference type="Proteomes" id="UP001143674">
    <property type="component" value="Unassembled WGS sequence"/>
</dbReference>
<dbReference type="InterPro" id="IPR011990">
    <property type="entry name" value="TPR-like_helical_dom_sf"/>
</dbReference>
<sequence>MQLNPVRTQRLASLQSYLEADPDNVQLRADIFDAALEAGDLEVAGQQVSVVLQKSPDAKPWLHRQAVLYLARKDYPAAQTAFEALISMGVNDVAVLYNLAFALFVQGRVEAARDRLVPVVDTAGEVMHPALALWLRCMHHLAPLDEGLRKFDSYASAHTVTEEVLGVAGLMALDAGRTEDAGVWSARALAANANRLEALVVQGSLALGRQDMVAAQALFERALAVNQTDGRSWSGLAFTYLLEQRLDLAHKAFHNAVRTMTRHIGTWIGLGWCEFMRRDLPAAHQAFASALALDRNFGESHGSLAVVLVAEGKQAEAAKEVELALGLDKTCLSARYAQAMLSGEVNDPAAFRRLAQRVLAQHRGPREGQSLADAAFKATSR</sequence>
<dbReference type="PANTHER" id="PTHR45586">
    <property type="entry name" value="TPR REPEAT-CONTAINING PROTEIN PA4667"/>
    <property type="match status" value="1"/>
</dbReference>
<keyword evidence="1" id="KW-0677">Repeat</keyword>
<accession>A0A7X0UJB4</accession>
<dbReference type="Gene3D" id="1.25.40.10">
    <property type="entry name" value="Tetratricopeptide repeat domain"/>
    <property type="match status" value="2"/>
</dbReference>
<keyword evidence="2" id="KW-0802">TPR repeat</keyword>
<name>A0A7X0UJB4_RALSL</name>
<evidence type="ECO:0000313" key="4">
    <source>
        <dbReference type="Proteomes" id="UP001143674"/>
    </source>
</evidence>
<dbReference type="InterPro" id="IPR019734">
    <property type="entry name" value="TPR_rpt"/>
</dbReference>